<sequence>LGVFGCLGIYLLLSMMTAQGVTATHVASTLGYCLLPMCLLSSTLPGIVITATIVIWCAFSASKLFVRALDMQHQRILVAYPCALVYSVFALLVVF</sequence>
<dbReference type="WBParaSite" id="ECPE_0000953701-mRNA-1">
    <property type="protein sequence ID" value="ECPE_0000953701-mRNA-1"/>
    <property type="gene ID" value="ECPE_0000953701"/>
</dbReference>
<reference evidence="8" key="1">
    <citation type="submission" date="2016-06" db="UniProtKB">
        <authorList>
            <consortium name="WormBaseParasite"/>
        </authorList>
    </citation>
    <scope>IDENTIFICATION</scope>
</reference>
<dbReference type="GO" id="GO:0006888">
    <property type="term" value="P:endoplasmic reticulum to Golgi vesicle-mediated transport"/>
    <property type="evidence" value="ECO:0007669"/>
    <property type="project" value="InterPro"/>
</dbReference>
<comment type="subcellular location">
    <subcellularLocation>
        <location evidence="1">Membrane</location>
        <topology evidence="1">Multi-pass membrane protein</topology>
    </subcellularLocation>
</comment>
<dbReference type="GO" id="GO:0016020">
    <property type="term" value="C:membrane"/>
    <property type="evidence" value="ECO:0007669"/>
    <property type="project" value="UniProtKB-SubCell"/>
</dbReference>
<name>A0A183ARC3_9TREM</name>
<evidence type="ECO:0000256" key="7">
    <source>
        <dbReference type="SAM" id="SignalP"/>
    </source>
</evidence>
<evidence type="ECO:0000256" key="4">
    <source>
        <dbReference type="ARBA" id="ARBA00022989"/>
    </source>
</evidence>
<accession>A0A183ARC3</accession>
<evidence type="ECO:0000256" key="1">
    <source>
        <dbReference type="ARBA" id="ARBA00004141"/>
    </source>
</evidence>
<keyword evidence="7" id="KW-0732">Signal</keyword>
<feature type="transmembrane region" description="Helical" evidence="6">
    <location>
        <begin position="77"/>
        <end position="94"/>
    </location>
</feature>
<keyword evidence="5 6" id="KW-0472">Membrane</keyword>
<feature type="transmembrane region" description="Helical" evidence="6">
    <location>
        <begin position="47"/>
        <end position="65"/>
    </location>
</feature>
<feature type="chain" id="PRO_5008145905" evidence="7">
    <location>
        <begin position="24"/>
        <end position="95"/>
    </location>
</feature>
<comment type="similarity">
    <text evidence="2">Belongs to the YIP1 family.</text>
</comment>
<evidence type="ECO:0000256" key="6">
    <source>
        <dbReference type="SAM" id="Phobius"/>
    </source>
</evidence>
<protein>
    <submittedName>
        <fullName evidence="8">Protein YIPF</fullName>
    </submittedName>
</protein>
<dbReference type="PANTHER" id="PTHR21236:SF2">
    <property type="entry name" value="PROTEIN YIPF"/>
    <property type="match status" value="1"/>
</dbReference>
<dbReference type="PANTHER" id="PTHR21236">
    <property type="entry name" value="GOLGI MEMBRANE PROTEIN YIP1"/>
    <property type="match status" value="1"/>
</dbReference>
<evidence type="ECO:0000313" key="8">
    <source>
        <dbReference type="WBParaSite" id="ECPE_0000953701-mRNA-1"/>
    </source>
</evidence>
<dbReference type="InterPro" id="IPR045231">
    <property type="entry name" value="Yip1/4-like"/>
</dbReference>
<keyword evidence="3 6" id="KW-0812">Transmembrane</keyword>
<evidence type="ECO:0000256" key="3">
    <source>
        <dbReference type="ARBA" id="ARBA00022692"/>
    </source>
</evidence>
<evidence type="ECO:0000256" key="2">
    <source>
        <dbReference type="ARBA" id="ARBA00010596"/>
    </source>
</evidence>
<organism evidence="8">
    <name type="scientific">Echinostoma caproni</name>
    <dbReference type="NCBI Taxonomy" id="27848"/>
    <lineage>
        <taxon>Eukaryota</taxon>
        <taxon>Metazoa</taxon>
        <taxon>Spiralia</taxon>
        <taxon>Lophotrochozoa</taxon>
        <taxon>Platyhelminthes</taxon>
        <taxon>Trematoda</taxon>
        <taxon>Digenea</taxon>
        <taxon>Plagiorchiida</taxon>
        <taxon>Echinostomata</taxon>
        <taxon>Echinostomatoidea</taxon>
        <taxon>Echinostomatidae</taxon>
        <taxon>Echinostoma</taxon>
    </lineage>
</organism>
<keyword evidence="4 6" id="KW-1133">Transmembrane helix</keyword>
<dbReference type="AlphaFoldDB" id="A0A183ARC3"/>
<feature type="signal peptide" evidence="7">
    <location>
        <begin position="1"/>
        <end position="23"/>
    </location>
</feature>
<dbReference type="GO" id="GO:0005802">
    <property type="term" value="C:trans-Golgi network"/>
    <property type="evidence" value="ECO:0007669"/>
    <property type="project" value="TreeGrafter"/>
</dbReference>
<evidence type="ECO:0000256" key="5">
    <source>
        <dbReference type="ARBA" id="ARBA00023136"/>
    </source>
</evidence>
<dbReference type="GO" id="GO:0048280">
    <property type="term" value="P:vesicle fusion with Golgi apparatus"/>
    <property type="evidence" value="ECO:0007669"/>
    <property type="project" value="TreeGrafter"/>
</dbReference>
<proteinExistence type="inferred from homology"/>